<proteinExistence type="predicted"/>
<gene>
    <name evidence="1" type="ORF">S01H4_57027</name>
</gene>
<name>X1EAL4_9ZZZZ</name>
<accession>X1EAL4</accession>
<feature type="non-terminal residue" evidence="1">
    <location>
        <position position="235"/>
    </location>
</feature>
<protein>
    <submittedName>
        <fullName evidence="1">Uncharacterized protein</fullName>
    </submittedName>
</protein>
<comment type="caution">
    <text evidence="1">The sequence shown here is derived from an EMBL/GenBank/DDBJ whole genome shotgun (WGS) entry which is preliminary data.</text>
</comment>
<reference evidence="1" key="1">
    <citation type="journal article" date="2014" name="Front. Microbiol.">
        <title>High frequency of phylogenetically diverse reductive dehalogenase-homologous genes in deep subseafloor sedimentary metagenomes.</title>
        <authorList>
            <person name="Kawai M."/>
            <person name="Futagami T."/>
            <person name="Toyoda A."/>
            <person name="Takaki Y."/>
            <person name="Nishi S."/>
            <person name="Hori S."/>
            <person name="Arai W."/>
            <person name="Tsubouchi T."/>
            <person name="Morono Y."/>
            <person name="Uchiyama I."/>
            <person name="Ito T."/>
            <person name="Fujiyama A."/>
            <person name="Inagaki F."/>
            <person name="Takami H."/>
        </authorList>
    </citation>
    <scope>NUCLEOTIDE SEQUENCE</scope>
    <source>
        <strain evidence="1">Expedition CK06-06</strain>
    </source>
</reference>
<feature type="non-terminal residue" evidence="1">
    <location>
        <position position="1"/>
    </location>
</feature>
<dbReference type="EMBL" id="BART01033123">
    <property type="protein sequence ID" value="GAH17405.1"/>
    <property type="molecule type" value="Genomic_DNA"/>
</dbReference>
<evidence type="ECO:0000313" key="1">
    <source>
        <dbReference type="EMBL" id="GAH17405.1"/>
    </source>
</evidence>
<dbReference type="Pfam" id="PF25209">
    <property type="entry name" value="Phage_capsid_4"/>
    <property type="match status" value="1"/>
</dbReference>
<sequence>GIMVAAGIRPKNNNGKPKKLAPGNEEFVNLSGVELCRAALIRNGVNPSGLSRSRIANAALGTGDFVETLEQTANTILVTGYAEKPGKHRAITAYRPASDYRQLRELRVESEWDLEKILEDGKIARKAVKEGVEGYSVDDYGGKFVITRQVLVNDGLGAVMASLNMVGRRVNLLEDRDVFGYINSGPKLKDGSNLFSTGNKTLATAGALSETTLSEGRELLSNQQDLTGAAVGAED</sequence>
<dbReference type="AlphaFoldDB" id="X1EAL4"/>
<organism evidence="1">
    <name type="scientific">marine sediment metagenome</name>
    <dbReference type="NCBI Taxonomy" id="412755"/>
    <lineage>
        <taxon>unclassified sequences</taxon>
        <taxon>metagenomes</taxon>
        <taxon>ecological metagenomes</taxon>
    </lineage>
</organism>